<dbReference type="PANTHER" id="PTHR47245:SF1">
    <property type="entry name" value="FOLDASE PROTEIN PRSA"/>
    <property type="match status" value="1"/>
</dbReference>
<evidence type="ECO:0000256" key="3">
    <source>
        <dbReference type="ARBA" id="ARBA00022729"/>
    </source>
</evidence>
<dbReference type="RefSeq" id="WP_308728081.1">
    <property type="nucleotide sequence ID" value="NZ_JAJEQF010000012.1"/>
</dbReference>
<evidence type="ECO:0000256" key="7">
    <source>
        <dbReference type="SAM" id="SignalP"/>
    </source>
</evidence>
<dbReference type="SUPFAM" id="SSF54534">
    <property type="entry name" value="FKBP-like"/>
    <property type="match status" value="1"/>
</dbReference>
<dbReference type="InterPro" id="IPR046357">
    <property type="entry name" value="PPIase_dom_sf"/>
</dbReference>
<dbReference type="EMBL" id="JAJEQF010000012">
    <property type="protein sequence ID" value="MCC2167379.1"/>
    <property type="molecule type" value="Genomic_DNA"/>
</dbReference>
<name>A0AAE3AWW2_9FIRM</name>
<accession>A0AAE3AWW2</accession>
<keyword evidence="5 6" id="KW-0413">Isomerase</keyword>
<comment type="caution">
    <text evidence="9">The sequence shown here is derived from an EMBL/GenBank/DDBJ whole genome shotgun (WGS) entry which is preliminary data.</text>
</comment>
<reference evidence="9 10" key="1">
    <citation type="submission" date="2021-10" db="EMBL/GenBank/DDBJ databases">
        <title>Anaerobic single-cell dispensing facilitates the cultivation of human gut bacteria.</title>
        <authorList>
            <person name="Afrizal A."/>
        </authorList>
    </citation>
    <scope>NUCLEOTIDE SEQUENCE [LARGE SCALE GENOMIC DNA]</scope>
    <source>
        <strain evidence="9 10">CLA-AA-H244</strain>
    </source>
</reference>
<dbReference type="InterPro" id="IPR000297">
    <property type="entry name" value="PPIase_PpiC"/>
</dbReference>
<dbReference type="Pfam" id="PF00639">
    <property type="entry name" value="Rotamase"/>
    <property type="match status" value="1"/>
</dbReference>
<evidence type="ECO:0000313" key="10">
    <source>
        <dbReference type="Proteomes" id="UP001199355"/>
    </source>
</evidence>
<dbReference type="PANTHER" id="PTHR47245">
    <property type="entry name" value="PEPTIDYLPROLYL ISOMERASE"/>
    <property type="match status" value="1"/>
</dbReference>
<dbReference type="InterPro" id="IPR050245">
    <property type="entry name" value="PrsA_foldase"/>
</dbReference>
<keyword evidence="10" id="KW-1185">Reference proteome</keyword>
<organism evidence="9 10">
    <name type="scientific">Gallintestinimicrobium propionicum</name>
    <dbReference type="NCBI Taxonomy" id="2981770"/>
    <lineage>
        <taxon>Bacteria</taxon>
        <taxon>Bacillati</taxon>
        <taxon>Bacillota</taxon>
        <taxon>Clostridia</taxon>
        <taxon>Lachnospirales</taxon>
        <taxon>Lachnospiraceae</taxon>
        <taxon>Gallintestinimicrobium</taxon>
    </lineage>
</organism>
<dbReference type="PROSITE" id="PS50198">
    <property type="entry name" value="PPIC_PPIASE_2"/>
    <property type="match status" value="1"/>
</dbReference>
<evidence type="ECO:0000313" key="9">
    <source>
        <dbReference type="EMBL" id="MCC2167379.1"/>
    </source>
</evidence>
<evidence type="ECO:0000256" key="5">
    <source>
        <dbReference type="ARBA" id="ARBA00023235"/>
    </source>
</evidence>
<evidence type="ECO:0000256" key="2">
    <source>
        <dbReference type="ARBA" id="ARBA00013194"/>
    </source>
</evidence>
<keyword evidence="4 6" id="KW-0697">Rotamase</keyword>
<dbReference type="EC" id="5.2.1.8" evidence="2"/>
<dbReference type="PROSITE" id="PS51257">
    <property type="entry name" value="PROKAR_LIPOPROTEIN"/>
    <property type="match status" value="1"/>
</dbReference>
<feature type="chain" id="PRO_5041976370" description="peptidylprolyl isomerase" evidence="7">
    <location>
        <begin position="27"/>
        <end position="336"/>
    </location>
</feature>
<comment type="catalytic activity">
    <reaction evidence="1">
        <text>[protein]-peptidylproline (omega=180) = [protein]-peptidylproline (omega=0)</text>
        <dbReference type="Rhea" id="RHEA:16237"/>
        <dbReference type="Rhea" id="RHEA-COMP:10747"/>
        <dbReference type="Rhea" id="RHEA-COMP:10748"/>
        <dbReference type="ChEBI" id="CHEBI:83833"/>
        <dbReference type="ChEBI" id="CHEBI:83834"/>
        <dbReference type="EC" id="5.2.1.8"/>
    </reaction>
</comment>
<evidence type="ECO:0000256" key="4">
    <source>
        <dbReference type="ARBA" id="ARBA00023110"/>
    </source>
</evidence>
<gene>
    <name evidence="9" type="ORF">LKD45_06665</name>
</gene>
<dbReference type="AlphaFoldDB" id="A0AAE3AWW2"/>
<evidence type="ECO:0000256" key="1">
    <source>
        <dbReference type="ARBA" id="ARBA00000971"/>
    </source>
</evidence>
<dbReference type="Gene3D" id="3.10.50.40">
    <property type="match status" value="1"/>
</dbReference>
<evidence type="ECO:0000259" key="8">
    <source>
        <dbReference type="PROSITE" id="PS50198"/>
    </source>
</evidence>
<feature type="signal peptide" evidence="7">
    <location>
        <begin position="1"/>
        <end position="26"/>
    </location>
</feature>
<dbReference type="GO" id="GO:0003755">
    <property type="term" value="F:peptidyl-prolyl cis-trans isomerase activity"/>
    <property type="evidence" value="ECO:0007669"/>
    <property type="project" value="UniProtKB-KW"/>
</dbReference>
<keyword evidence="3 7" id="KW-0732">Signal</keyword>
<feature type="domain" description="PpiC" evidence="8">
    <location>
        <begin position="175"/>
        <end position="265"/>
    </location>
</feature>
<proteinExistence type="predicted"/>
<evidence type="ECO:0000256" key="6">
    <source>
        <dbReference type="PROSITE-ProRule" id="PRU00278"/>
    </source>
</evidence>
<protein>
    <recommendedName>
        <fullName evidence="2">peptidylprolyl isomerase</fullName>
        <ecNumber evidence="2">5.2.1.8</ecNumber>
    </recommendedName>
</protein>
<sequence>MINKKTKFCKAAALLGAAVMMISALAGCGKNTKVVLTAGLKKNEVFRISSASCMLPEVMVYLTNMQNQYESVYGSQIWNASDGQLSLEQEEREQVLTQLARIKVMNLLAQKKEVTLDDKEKERAAAAGREYFTSLNSAEVTALNVTQDLITKMYEEYALAEKVYQTIVENVNPEVSDDEARTITVDRIKVSSAAKASQVLGKAKEEGVDFETLAQAESEDQTVTQSFGKGEVSETLEKAAFNLGKDEISDVVESDGSYYILKCISTFDEAQTKANKEKIVKQRQSEAFDTEYTAFEQTLVRQLNEELWNSVTMIHQDDVKTSSFFEVYQMYFQHQE</sequence>
<dbReference type="Proteomes" id="UP001199355">
    <property type="component" value="Unassembled WGS sequence"/>
</dbReference>